<accession>A0ABW2BX78</accession>
<dbReference type="EMBL" id="JBHSXX010000001">
    <property type="protein sequence ID" value="MFC6867670.1"/>
    <property type="molecule type" value="Genomic_DNA"/>
</dbReference>
<evidence type="ECO:0000256" key="7">
    <source>
        <dbReference type="SAM" id="MobiDB-lite"/>
    </source>
</evidence>
<keyword evidence="4 8" id="KW-1133">Transmembrane helix</keyword>
<feature type="transmembrane region" description="Helical" evidence="8">
    <location>
        <begin position="414"/>
        <end position="430"/>
    </location>
</feature>
<keyword evidence="3 8" id="KW-0812">Transmembrane</keyword>
<keyword evidence="2" id="KW-1003">Cell membrane</keyword>
<reference evidence="11" key="1">
    <citation type="journal article" date="2019" name="Int. J. Syst. Evol. Microbiol.">
        <title>The Global Catalogue of Microorganisms (GCM) 10K type strain sequencing project: providing services to taxonomists for standard genome sequencing and annotation.</title>
        <authorList>
            <consortium name="The Broad Institute Genomics Platform"/>
            <consortium name="The Broad Institute Genome Sequencing Center for Infectious Disease"/>
            <person name="Wu L."/>
            <person name="Ma J."/>
        </authorList>
    </citation>
    <scope>NUCLEOTIDE SEQUENCE [LARGE SCALE GENOMIC DNA]</scope>
    <source>
        <strain evidence="11">KCTC 32255</strain>
    </source>
</reference>
<comment type="similarity">
    <text evidence="6">Belongs to the YccS/YhfK family.</text>
</comment>
<feature type="domain" description="Integral membrane bound transporter" evidence="9">
    <location>
        <begin position="357"/>
        <end position="478"/>
    </location>
</feature>
<evidence type="ECO:0000313" key="11">
    <source>
        <dbReference type="Proteomes" id="UP001596337"/>
    </source>
</evidence>
<feature type="compositionally biased region" description="Basic and acidic residues" evidence="7">
    <location>
        <begin position="302"/>
        <end position="316"/>
    </location>
</feature>
<organism evidence="10 11">
    <name type="scientific">Haloechinothrix salitolerans</name>
    <dbReference type="NCBI Taxonomy" id="926830"/>
    <lineage>
        <taxon>Bacteria</taxon>
        <taxon>Bacillati</taxon>
        <taxon>Actinomycetota</taxon>
        <taxon>Actinomycetes</taxon>
        <taxon>Pseudonocardiales</taxon>
        <taxon>Pseudonocardiaceae</taxon>
        <taxon>Haloechinothrix</taxon>
    </lineage>
</organism>
<feature type="transmembrane region" description="Helical" evidence="8">
    <location>
        <begin position="86"/>
        <end position="103"/>
    </location>
</feature>
<feature type="region of interest" description="Disordered" evidence="7">
    <location>
        <begin position="285"/>
        <end position="321"/>
    </location>
</feature>
<feature type="transmembrane region" description="Helical" evidence="8">
    <location>
        <begin position="461"/>
        <end position="483"/>
    </location>
</feature>
<evidence type="ECO:0000256" key="6">
    <source>
        <dbReference type="ARBA" id="ARBA00043993"/>
    </source>
</evidence>
<gene>
    <name evidence="10" type="ORF">ACFQGD_10965</name>
</gene>
<sequence>MIGERPEPSPRPLSEVAAPHWLAHLLSTTKVPVHWGQLVRAAAALSVPIAIGTATGHTGVGIEAALGALCGTFVARRGPYRFRLRHMGWGTLAGATGFLTGGVAAGNGWVTSAVIVALAVVSAVISTVGATASAAGLQLLIFAILGAGQPLTSGPYLATGWFLAGAAWAVLLAIAAWPVRATAPERAAVAAVYEQMVAMLTARQWREAALARQRLTAALNDAYDALLTARSRLEGRDETYRRLFTLLSNTTPVIEAAVAAVKTRHRTPRHEIDILRAIADAIRADRPLPDPSPTPETALGRAMHDLRRDTDTDAHTTPHTRRSYRDRLTTWLDDALGGPATWTHAARLAACIALAEIASRQLDLERSYWVALTVALVLKPDFGSVFARAVLRAGGTVIGVLLGAIVLLVEPRDWALPLAVAVLAAPLPLAKERNYGLFAISMTPLVIVLVDLTQAGSATLLSARLVDTAVGCAIVLVFGYLCWPGSRRPQLGTQMAAATDTLAHYAARALAAHPAGHSTLRRTTYRTLSDLRVAAQRLIPEPSRAGRNAAAWWPTIIGLERLTDAITRAAVDTPSPAADVDQVVTAIREIAAAIRADRPPADQPLPAAGPLAVVAADITALYGALRGPLAAQE</sequence>
<feature type="transmembrane region" description="Helical" evidence="8">
    <location>
        <begin position="389"/>
        <end position="408"/>
    </location>
</feature>
<evidence type="ECO:0000313" key="10">
    <source>
        <dbReference type="EMBL" id="MFC6867670.1"/>
    </source>
</evidence>
<evidence type="ECO:0000256" key="2">
    <source>
        <dbReference type="ARBA" id="ARBA00022475"/>
    </source>
</evidence>
<feature type="transmembrane region" description="Helical" evidence="8">
    <location>
        <begin position="158"/>
        <end position="177"/>
    </location>
</feature>
<evidence type="ECO:0000256" key="8">
    <source>
        <dbReference type="SAM" id="Phobius"/>
    </source>
</evidence>
<evidence type="ECO:0000259" key="9">
    <source>
        <dbReference type="Pfam" id="PF13515"/>
    </source>
</evidence>
<name>A0ABW2BX78_9PSEU</name>
<dbReference type="RefSeq" id="WP_345399453.1">
    <property type="nucleotide sequence ID" value="NZ_BAABLA010000089.1"/>
</dbReference>
<evidence type="ECO:0000256" key="4">
    <source>
        <dbReference type="ARBA" id="ARBA00022989"/>
    </source>
</evidence>
<proteinExistence type="inferred from homology"/>
<evidence type="ECO:0000256" key="1">
    <source>
        <dbReference type="ARBA" id="ARBA00004651"/>
    </source>
</evidence>
<evidence type="ECO:0000256" key="5">
    <source>
        <dbReference type="ARBA" id="ARBA00023136"/>
    </source>
</evidence>
<dbReference type="Pfam" id="PF13515">
    <property type="entry name" value="FUSC_2"/>
    <property type="match status" value="1"/>
</dbReference>
<feature type="transmembrane region" description="Helical" evidence="8">
    <location>
        <begin position="437"/>
        <end position="455"/>
    </location>
</feature>
<keyword evidence="11" id="KW-1185">Reference proteome</keyword>
<keyword evidence="5 8" id="KW-0472">Membrane</keyword>
<dbReference type="PANTHER" id="PTHR30509">
    <property type="entry name" value="P-HYDROXYBENZOIC ACID EFFLUX PUMP SUBUNIT-RELATED"/>
    <property type="match status" value="1"/>
</dbReference>
<comment type="subcellular location">
    <subcellularLocation>
        <location evidence="1">Cell membrane</location>
        <topology evidence="1">Multi-pass membrane protein</topology>
    </subcellularLocation>
</comment>
<dbReference type="Proteomes" id="UP001596337">
    <property type="component" value="Unassembled WGS sequence"/>
</dbReference>
<protein>
    <submittedName>
        <fullName evidence="10">FUSC family protein</fullName>
    </submittedName>
</protein>
<feature type="transmembrane region" description="Helical" evidence="8">
    <location>
        <begin position="109"/>
        <end position="128"/>
    </location>
</feature>
<comment type="caution">
    <text evidence="10">The sequence shown here is derived from an EMBL/GenBank/DDBJ whole genome shotgun (WGS) entry which is preliminary data.</text>
</comment>
<evidence type="ECO:0000256" key="3">
    <source>
        <dbReference type="ARBA" id="ARBA00022692"/>
    </source>
</evidence>
<dbReference type="InterPro" id="IPR049453">
    <property type="entry name" value="Memb_transporter_dom"/>
</dbReference>
<dbReference type="PANTHER" id="PTHR30509:SF9">
    <property type="entry name" value="MULTIDRUG RESISTANCE PROTEIN MDTO"/>
    <property type="match status" value="1"/>
</dbReference>